<feature type="transmembrane region" description="Helical" evidence="1">
    <location>
        <begin position="198"/>
        <end position="215"/>
    </location>
</feature>
<dbReference type="Proteomes" id="UP000239532">
    <property type="component" value="Unassembled WGS sequence"/>
</dbReference>
<protein>
    <recommendedName>
        <fullName evidence="2">YdbS-like PH domain-containing protein</fullName>
    </recommendedName>
</protein>
<gene>
    <name evidence="3" type="ORF">BST86_06395</name>
</gene>
<comment type="caution">
    <text evidence="3">The sequence shown here is derived from an EMBL/GenBank/DDBJ whole genome shotgun (WGS) entry which is preliminary data.</text>
</comment>
<evidence type="ECO:0000256" key="1">
    <source>
        <dbReference type="SAM" id="Phobius"/>
    </source>
</evidence>
<sequence>MLDLSEPRRQSRKSILLYVFKNVKALIAVALYSAFGINNFGDYRIVIGLTALVVILGLLSPLLSYYFFTFYVEGDELIIQKGVLNKERKAIPLERIQSVNITQNLVQRILQLVAVEVETAGSKAKELEIPGLSRDFAESFKNLLQDKSLQTSNQEVVDEGLTEENIDAPKRERTDNRRELLSLGIIDLFKIGITQNHLRSGGLALGVVFGFWYNIRDFVERFYGNVFEGFEWENMVGYASLSLVVMTAIVFIIASVIVSVVLVFNKYYGYTLRRNGDYLEIEMGLLHRREIKIPIQKIQILEFHTNPLRRLLNYQTAKIHQAQSQGVSLTGAEVPACSPQMMELLQDLIFDHGMDPNASQMDSIAISHARLTFYIVALPLVLACAISIYLEIYALAAVAILVFGWMVFVSYRNGKRTQIQSDEELVVLRSGWLFHKTMLIPIYKIQAVEKWRSIFLKRRRQIHFTVHTAAGSRGLRYFNEKQVTQLKNKLHNLVLLSERNWM</sequence>
<dbReference type="Pfam" id="PF03703">
    <property type="entry name" value="bPH_2"/>
    <property type="match status" value="3"/>
</dbReference>
<name>A0A2S9WTV5_9FLAO</name>
<dbReference type="PIRSF" id="PIRSF026631">
    <property type="entry name" value="UCP026631"/>
    <property type="match status" value="1"/>
</dbReference>
<feature type="transmembrane region" description="Helical" evidence="1">
    <location>
        <begin position="371"/>
        <end position="388"/>
    </location>
</feature>
<feature type="transmembrane region" description="Helical" evidence="1">
    <location>
        <begin position="394"/>
        <end position="411"/>
    </location>
</feature>
<feature type="domain" description="YdbS-like PH" evidence="2">
    <location>
        <begin position="417"/>
        <end position="489"/>
    </location>
</feature>
<dbReference type="AlphaFoldDB" id="A0A2S9WTV5"/>
<evidence type="ECO:0000313" key="3">
    <source>
        <dbReference type="EMBL" id="PRP66756.1"/>
    </source>
</evidence>
<reference evidence="3 4" key="1">
    <citation type="submission" date="2016-11" db="EMBL/GenBank/DDBJ databases">
        <title>Trade-off between light-utilization and light-protection in marine flavobacteria.</title>
        <authorList>
            <person name="Kumagai Y."/>
        </authorList>
    </citation>
    <scope>NUCLEOTIDE SEQUENCE [LARGE SCALE GENOMIC DNA]</scope>
    <source>
        <strain evidence="3 4">JCM 17109</strain>
    </source>
</reference>
<dbReference type="RefSeq" id="WP_105982553.1">
    <property type="nucleotide sequence ID" value="NZ_MQUC01000003.1"/>
</dbReference>
<keyword evidence="4" id="KW-1185">Reference proteome</keyword>
<dbReference type="EMBL" id="MQUC01000003">
    <property type="protein sequence ID" value="PRP66756.1"/>
    <property type="molecule type" value="Genomic_DNA"/>
</dbReference>
<feature type="transmembrane region" description="Helical" evidence="1">
    <location>
        <begin position="235"/>
        <end position="264"/>
    </location>
</feature>
<evidence type="ECO:0000313" key="4">
    <source>
        <dbReference type="Proteomes" id="UP000239532"/>
    </source>
</evidence>
<proteinExistence type="predicted"/>
<dbReference type="PANTHER" id="PTHR34473:SF2">
    <property type="entry name" value="UPF0699 TRANSMEMBRANE PROTEIN YDBT"/>
    <property type="match status" value="1"/>
</dbReference>
<feature type="domain" description="YdbS-like PH" evidence="2">
    <location>
        <begin position="65"/>
        <end position="143"/>
    </location>
</feature>
<dbReference type="PANTHER" id="PTHR34473">
    <property type="entry name" value="UPF0699 TRANSMEMBRANE PROTEIN YDBS"/>
    <property type="match status" value="1"/>
</dbReference>
<evidence type="ECO:0000259" key="2">
    <source>
        <dbReference type="Pfam" id="PF03703"/>
    </source>
</evidence>
<keyword evidence="1" id="KW-0812">Transmembrane</keyword>
<feature type="transmembrane region" description="Helical" evidence="1">
    <location>
        <begin position="43"/>
        <end position="68"/>
    </location>
</feature>
<keyword evidence="1" id="KW-0472">Membrane</keyword>
<feature type="transmembrane region" description="Helical" evidence="1">
    <location>
        <begin position="15"/>
        <end position="37"/>
    </location>
</feature>
<dbReference type="OrthoDB" id="1049931at2"/>
<keyword evidence="1" id="KW-1133">Transmembrane helix</keyword>
<dbReference type="InterPro" id="IPR014529">
    <property type="entry name" value="UCP026631"/>
</dbReference>
<accession>A0A2S9WTV5</accession>
<dbReference type="InterPro" id="IPR005182">
    <property type="entry name" value="YdbS-like_PH"/>
</dbReference>
<feature type="domain" description="YdbS-like PH" evidence="2">
    <location>
        <begin position="267"/>
        <end position="335"/>
    </location>
</feature>
<organism evidence="3 4">
    <name type="scientific">Nonlabens agnitus</name>
    <dbReference type="NCBI Taxonomy" id="870484"/>
    <lineage>
        <taxon>Bacteria</taxon>
        <taxon>Pseudomonadati</taxon>
        <taxon>Bacteroidota</taxon>
        <taxon>Flavobacteriia</taxon>
        <taxon>Flavobacteriales</taxon>
        <taxon>Flavobacteriaceae</taxon>
        <taxon>Nonlabens</taxon>
    </lineage>
</organism>